<reference evidence="3 4" key="2">
    <citation type="submission" date="2024-07" db="EMBL/GenBank/DDBJ databases">
        <authorList>
            <person name="Akdeniz Z."/>
        </authorList>
    </citation>
    <scope>NUCLEOTIDE SEQUENCE [LARGE SCALE GENOMIC DNA]</scope>
</reference>
<feature type="transmembrane region" description="Helical" evidence="1">
    <location>
        <begin position="67"/>
        <end position="91"/>
    </location>
</feature>
<feature type="transmembrane region" description="Helical" evidence="1">
    <location>
        <begin position="40"/>
        <end position="60"/>
    </location>
</feature>
<dbReference type="Proteomes" id="UP001642409">
    <property type="component" value="Unassembled WGS sequence"/>
</dbReference>
<evidence type="ECO:0000313" key="3">
    <source>
        <dbReference type="EMBL" id="CAL6070410.1"/>
    </source>
</evidence>
<evidence type="ECO:0000313" key="2">
    <source>
        <dbReference type="EMBL" id="CAI9959992.1"/>
    </source>
</evidence>
<proteinExistence type="predicted"/>
<dbReference type="EMBL" id="CATOUU010000927">
    <property type="protein sequence ID" value="CAI9959992.1"/>
    <property type="molecule type" value="Genomic_DNA"/>
</dbReference>
<accession>A0AA86QNM8</accession>
<gene>
    <name evidence="2" type="ORF">HINF_LOCUS47637</name>
    <name evidence="3" type="ORF">HINF_LOCUS54442</name>
</gene>
<evidence type="ECO:0000256" key="1">
    <source>
        <dbReference type="SAM" id="Phobius"/>
    </source>
</evidence>
<keyword evidence="1" id="KW-0472">Membrane</keyword>
<organism evidence="2">
    <name type="scientific">Hexamita inflata</name>
    <dbReference type="NCBI Taxonomy" id="28002"/>
    <lineage>
        <taxon>Eukaryota</taxon>
        <taxon>Metamonada</taxon>
        <taxon>Diplomonadida</taxon>
        <taxon>Hexamitidae</taxon>
        <taxon>Hexamitinae</taxon>
        <taxon>Hexamita</taxon>
    </lineage>
</organism>
<keyword evidence="1" id="KW-1133">Transmembrane helix</keyword>
<evidence type="ECO:0000313" key="4">
    <source>
        <dbReference type="Proteomes" id="UP001642409"/>
    </source>
</evidence>
<protein>
    <submittedName>
        <fullName evidence="3">Hypothetical_protein</fullName>
    </submittedName>
</protein>
<keyword evidence="4" id="KW-1185">Reference proteome</keyword>
<keyword evidence="1" id="KW-0812">Transmembrane</keyword>
<sequence>MTFSLVSAALLCNTELVSLLRCFSWGNARWRLVAGLGVRFWWGNGGGLALGSLPGGTAAVRRCLEQWVAVWGVSLSGALLGGCCLGFARWFACCSPAQFSFGCLVSVLVQQNSHYFTFPWENGG</sequence>
<comment type="caution">
    <text evidence="2">The sequence shown here is derived from an EMBL/GenBank/DDBJ whole genome shotgun (WGS) entry which is preliminary data.</text>
</comment>
<dbReference type="EMBL" id="CAXDID020000283">
    <property type="protein sequence ID" value="CAL6070410.1"/>
    <property type="molecule type" value="Genomic_DNA"/>
</dbReference>
<name>A0AA86QNM8_9EUKA</name>
<reference evidence="2" key="1">
    <citation type="submission" date="2023-06" db="EMBL/GenBank/DDBJ databases">
        <authorList>
            <person name="Kurt Z."/>
        </authorList>
    </citation>
    <scope>NUCLEOTIDE SEQUENCE</scope>
</reference>
<dbReference type="AlphaFoldDB" id="A0AA86QNM8"/>